<evidence type="ECO:0000256" key="3">
    <source>
        <dbReference type="ARBA" id="ARBA00004760"/>
    </source>
</evidence>
<evidence type="ECO:0000313" key="20">
    <source>
        <dbReference type="Proteomes" id="UP000053237"/>
    </source>
</evidence>
<dbReference type="GO" id="GO:0008117">
    <property type="term" value="F:sphinganine-1-phosphate aldolase activity"/>
    <property type="evidence" value="ECO:0007669"/>
    <property type="project" value="UniProtKB-EC"/>
</dbReference>
<dbReference type="Pfam" id="PF00282">
    <property type="entry name" value="Pyridoxal_deC"/>
    <property type="match status" value="1"/>
</dbReference>
<evidence type="ECO:0000256" key="15">
    <source>
        <dbReference type="ARBA" id="ARBA00042568"/>
    </source>
</evidence>
<evidence type="ECO:0000256" key="2">
    <source>
        <dbReference type="ARBA" id="ARBA00004389"/>
    </source>
</evidence>
<evidence type="ECO:0000256" key="1">
    <source>
        <dbReference type="ARBA" id="ARBA00001933"/>
    </source>
</evidence>
<evidence type="ECO:0000256" key="18">
    <source>
        <dbReference type="SAM" id="Phobius"/>
    </source>
</evidence>
<evidence type="ECO:0000256" key="16">
    <source>
        <dbReference type="PIRSR" id="PIRSR602129-50"/>
    </source>
</evidence>
<dbReference type="InterPro" id="IPR015422">
    <property type="entry name" value="PyrdxlP-dep_Trfase_small"/>
</dbReference>
<dbReference type="SUPFAM" id="SSF53383">
    <property type="entry name" value="PLP-dependent transferases"/>
    <property type="match status" value="1"/>
</dbReference>
<keyword evidence="10" id="KW-0443">Lipid metabolism</keyword>
<dbReference type="EC" id="4.1.2.27" evidence="14"/>
<keyword evidence="12 17" id="KW-0456">Lyase</keyword>
<keyword evidence="7 16" id="KW-0663">Pyridoxal phosphate</keyword>
<evidence type="ECO:0000256" key="12">
    <source>
        <dbReference type="ARBA" id="ARBA00023239"/>
    </source>
</evidence>
<evidence type="ECO:0000256" key="7">
    <source>
        <dbReference type="ARBA" id="ARBA00022898"/>
    </source>
</evidence>
<organism evidence="19 20">
    <name type="scientific">Albugo candida</name>
    <dbReference type="NCBI Taxonomy" id="65357"/>
    <lineage>
        <taxon>Eukaryota</taxon>
        <taxon>Sar</taxon>
        <taxon>Stramenopiles</taxon>
        <taxon>Oomycota</taxon>
        <taxon>Peronosporomycetes</taxon>
        <taxon>Albuginales</taxon>
        <taxon>Albuginaceae</taxon>
        <taxon>Albugo</taxon>
    </lineage>
</organism>
<dbReference type="InterPro" id="IPR050477">
    <property type="entry name" value="GrpII_AminoAcid_Decarb"/>
</dbReference>
<evidence type="ECO:0000256" key="11">
    <source>
        <dbReference type="ARBA" id="ARBA00023136"/>
    </source>
</evidence>
<dbReference type="STRING" id="65357.A0A024GNG5"/>
<comment type="pathway">
    <text evidence="3">Lipid metabolism; sphingolipid metabolism.</text>
</comment>
<evidence type="ECO:0000256" key="8">
    <source>
        <dbReference type="ARBA" id="ARBA00022919"/>
    </source>
</evidence>
<dbReference type="GO" id="GO:0005789">
    <property type="term" value="C:endoplasmic reticulum membrane"/>
    <property type="evidence" value="ECO:0007669"/>
    <property type="project" value="UniProtKB-SubCell"/>
</dbReference>
<dbReference type="GO" id="GO:0030149">
    <property type="term" value="P:sphingolipid catabolic process"/>
    <property type="evidence" value="ECO:0007669"/>
    <property type="project" value="TreeGrafter"/>
</dbReference>
<dbReference type="AlphaFoldDB" id="A0A024GNG5"/>
<keyword evidence="5 18" id="KW-0812">Transmembrane</keyword>
<dbReference type="Proteomes" id="UP000053237">
    <property type="component" value="Unassembled WGS sequence"/>
</dbReference>
<protein>
    <recommendedName>
        <fullName evidence="14">sphinganine-1-phosphate aldolase</fullName>
        <ecNumber evidence="14">4.1.2.27</ecNumber>
    </recommendedName>
    <alternativeName>
        <fullName evidence="15">Sphingosine-1-phosphate aldolase</fullName>
    </alternativeName>
</protein>
<name>A0A024GNG5_9STRA</name>
<dbReference type="EMBL" id="CAIX01000221">
    <property type="protein sequence ID" value="CCI48403.1"/>
    <property type="molecule type" value="Genomic_DNA"/>
</dbReference>
<comment type="cofactor">
    <cofactor evidence="1 16 17">
        <name>pyridoxal 5'-phosphate</name>
        <dbReference type="ChEBI" id="CHEBI:597326"/>
    </cofactor>
</comment>
<dbReference type="Gene3D" id="6.10.140.2150">
    <property type="match status" value="1"/>
</dbReference>
<evidence type="ECO:0000256" key="10">
    <source>
        <dbReference type="ARBA" id="ARBA00023098"/>
    </source>
</evidence>
<keyword evidence="6" id="KW-0256">Endoplasmic reticulum</keyword>
<gene>
    <name evidence="19" type="ORF">BN9_094870</name>
</gene>
<keyword evidence="11 18" id="KW-0472">Membrane</keyword>
<comment type="similarity">
    <text evidence="13">Belongs to the group II decarboxylase family. Sphingosine-1-phosphate lyase subfamily.</text>
</comment>
<feature type="modified residue" description="N6-(pyridoxal phosphate)lysine" evidence="16">
    <location>
        <position position="414"/>
    </location>
</feature>
<evidence type="ECO:0000256" key="5">
    <source>
        <dbReference type="ARBA" id="ARBA00022692"/>
    </source>
</evidence>
<keyword evidence="9 18" id="KW-1133">Transmembrane helix</keyword>
<evidence type="ECO:0000313" key="19">
    <source>
        <dbReference type="EMBL" id="CCI48403.1"/>
    </source>
</evidence>
<comment type="subcellular location">
    <subcellularLocation>
        <location evidence="2">Endoplasmic reticulum membrane</location>
        <topology evidence="2">Single-pass membrane protein</topology>
    </subcellularLocation>
</comment>
<dbReference type="Gene3D" id="3.90.1150.10">
    <property type="entry name" value="Aspartate Aminotransferase, domain 1"/>
    <property type="match status" value="1"/>
</dbReference>
<evidence type="ECO:0000256" key="13">
    <source>
        <dbReference type="ARBA" id="ARBA00038302"/>
    </source>
</evidence>
<comment type="caution">
    <text evidence="19">The sequence shown here is derived from an EMBL/GenBank/DDBJ whole genome shotgun (WGS) entry which is preliminary data.</text>
</comment>
<dbReference type="InterPro" id="IPR015424">
    <property type="entry name" value="PyrdxlP-dep_Trfase"/>
</dbReference>
<feature type="transmembrane region" description="Helical" evidence="18">
    <location>
        <begin position="20"/>
        <end position="42"/>
    </location>
</feature>
<evidence type="ECO:0000256" key="17">
    <source>
        <dbReference type="RuleBase" id="RU000382"/>
    </source>
</evidence>
<sequence length="610" mass="67346">MFAETHTECPFSELKALEPYIGGTIVTLILLYIGARCVSLPFNVERILHKSHDTILLAVAIYSFYFVKGQSLLSHFWQLLIKESPDAEKIIGNVIVVLLIFRTLGQSLDVVRKVRYVSYKQLLNTFGGALIDTGKNVPWIASKMEKRMKSIEVDIQKALKKSQDGQELTEYVELPAQGMPDDALIKELKMYAGNADEKWKKGLVSGAVYHGGDEHLAVLNKAFELFSVANPLHPDLWPSVCRMEAQVIAMTTKLFSGGNADVCGCFSSGGTESILLAAKTHREWYYHKHSIIKPEIIAAQTAHAAIDKACSILKIKLIKVPVNPVTMKMDCNAVKWNITANTIMIYASAPNFPSGIIDDVEKLSRIAKDNDIGLHVDCCLGGFILPFIKRIRPNLPKYDFVLPGVTSMSCDAHKYGYAAKGTSLVLYRNKAIRNYQYFTFPDWTGGLYVTPTIAGSRSGALSATAWTSLIRLGEAGFIKNAEGIVKTAEEIKEGIKKIDGLHVLGDPQLMVVAFASHEFNILKVNDEMTKRGWSLNALQHPHSLHICVTMCHLRAAKNFLRDLEEAVITVKKDPDGAIKGGSAIYGMASSMPAGPVDDILRIYTNLTLEV</sequence>
<dbReference type="GO" id="GO:0019752">
    <property type="term" value="P:carboxylic acid metabolic process"/>
    <property type="evidence" value="ECO:0007669"/>
    <property type="project" value="InterPro"/>
</dbReference>
<keyword evidence="20" id="KW-1185">Reference proteome</keyword>
<dbReference type="GO" id="GO:0030170">
    <property type="term" value="F:pyridoxal phosphate binding"/>
    <property type="evidence" value="ECO:0007669"/>
    <property type="project" value="InterPro"/>
</dbReference>
<dbReference type="InterPro" id="IPR002129">
    <property type="entry name" value="PyrdxlP-dep_de-COase"/>
</dbReference>
<dbReference type="InterPro" id="IPR015421">
    <property type="entry name" value="PyrdxlP-dep_Trfase_major"/>
</dbReference>
<dbReference type="PANTHER" id="PTHR42735">
    <property type="match status" value="1"/>
</dbReference>
<dbReference type="PANTHER" id="PTHR42735:SF6">
    <property type="entry name" value="SPHINGOSINE-1-PHOSPHATE LYASE 1"/>
    <property type="match status" value="1"/>
</dbReference>
<evidence type="ECO:0000256" key="4">
    <source>
        <dbReference type="ARBA" id="ARBA00004991"/>
    </source>
</evidence>
<evidence type="ECO:0000256" key="6">
    <source>
        <dbReference type="ARBA" id="ARBA00022824"/>
    </source>
</evidence>
<reference evidence="19 20" key="1">
    <citation type="submission" date="2012-05" db="EMBL/GenBank/DDBJ databases">
        <title>Recombination and specialization in a pathogen metapopulation.</title>
        <authorList>
            <person name="Gardiner A."/>
            <person name="Kemen E."/>
            <person name="Schultz-Larsen T."/>
            <person name="MacLean D."/>
            <person name="Van Oosterhout C."/>
            <person name="Jones J.D.G."/>
        </authorList>
    </citation>
    <scope>NUCLEOTIDE SEQUENCE [LARGE SCALE GENOMIC DNA]</scope>
    <source>
        <strain evidence="19 20">Ac Nc2</strain>
    </source>
</reference>
<dbReference type="OrthoDB" id="10254570at2759"/>
<evidence type="ECO:0000256" key="9">
    <source>
        <dbReference type="ARBA" id="ARBA00022989"/>
    </source>
</evidence>
<feature type="transmembrane region" description="Helical" evidence="18">
    <location>
        <begin position="54"/>
        <end position="78"/>
    </location>
</feature>
<keyword evidence="8" id="KW-0746">Sphingolipid metabolism</keyword>
<evidence type="ECO:0000256" key="14">
    <source>
        <dbReference type="ARBA" id="ARBA00038965"/>
    </source>
</evidence>
<comment type="pathway">
    <text evidence="4">Sphingolipid metabolism.</text>
</comment>
<dbReference type="FunFam" id="3.40.640.10:FF:000020">
    <property type="entry name" value="sphingosine-1-phosphate lyase 1"/>
    <property type="match status" value="1"/>
</dbReference>
<proteinExistence type="inferred from homology"/>
<dbReference type="InParanoid" id="A0A024GNG5"/>
<accession>A0A024GNG5</accession>
<dbReference type="Gene3D" id="3.40.640.10">
    <property type="entry name" value="Type I PLP-dependent aspartate aminotransferase-like (Major domain)"/>
    <property type="match status" value="1"/>
</dbReference>